<proteinExistence type="predicted"/>
<evidence type="ECO:0000256" key="1">
    <source>
        <dbReference type="SAM" id="MobiDB-lite"/>
    </source>
</evidence>
<name>A0A835KFH6_9ROSI</name>
<reference evidence="2 3" key="1">
    <citation type="submission" date="2020-10" db="EMBL/GenBank/DDBJ databases">
        <title>Plant Genome Project.</title>
        <authorList>
            <person name="Zhang R.-G."/>
        </authorList>
    </citation>
    <scope>NUCLEOTIDE SEQUENCE [LARGE SCALE GENOMIC DNA]</scope>
    <source>
        <strain evidence="2">FAFU-HL-1</strain>
        <tissue evidence="2">Leaf</tissue>
    </source>
</reference>
<protein>
    <submittedName>
        <fullName evidence="2">Uncharacterized protein</fullName>
    </submittedName>
</protein>
<feature type="region of interest" description="Disordered" evidence="1">
    <location>
        <begin position="18"/>
        <end position="66"/>
    </location>
</feature>
<dbReference type="Proteomes" id="UP000657918">
    <property type="component" value="Chromosome 4"/>
</dbReference>
<organism evidence="2 3">
    <name type="scientific">Salix dunnii</name>
    <dbReference type="NCBI Taxonomy" id="1413687"/>
    <lineage>
        <taxon>Eukaryota</taxon>
        <taxon>Viridiplantae</taxon>
        <taxon>Streptophyta</taxon>
        <taxon>Embryophyta</taxon>
        <taxon>Tracheophyta</taxon>
        <taxon>Spermatophyta</taxon>
        <taxon>Magnoliopsida</taxon>
        <taxon>eudicotyledons</taxon>
        <taxon>Gunneridae</taxon>
        <taxon>Pentapetalae</taxon>
        <taxon>rosids</taxon>
        <taxon>fabids</taxon>
        <taxon>Malpighiales</taxon>
        <taxon>Salicaceae</taxon>
        <taxon>Saliceae</taxon>
        <taxon>Salix</taxon>
    </lineage>
</organism>
<evidence type="ECO:0000313" key="3">
    <source>
        <dbReference type="Proteomes" id="UP000657918"/>
    </source>
</evidence>
<keyword evidence="3" id="KW-1185">Reference proteome</keyword>
<gene>
    <name evidence="2" type="ORF">SADUNF_Sadunf04G0095600</name>
</gene>
<evidence type="ECO:0000313" key="2">
    <source>
        <dbReference type="EMBL" id="KAF9684224.1"/>
    </source>
</evidence>
<sequence length="131" mass="14586">MASSSYYFQSMQADRNKSNMNAKNGIRTQAGFVTRNGQPLRSLSDVRASPYNQSQQSPKPKGKTFGQQLQQKILVHLGHDPIYKPGCPDQARLGGNFVFMRGEAGTTFHNQINFMDAPVPMKDALLRCCAF</sequence>
<accession>A0A835KFH6</accession>
<dbReference type="OrthoDB" id="4062651at2759"/>
<comment type="caution">
    <text evidence="2">The sequence shown here is derived from an EMBL/GenBank/DDBJ whole genome shotgun (WGS) entry which is preliminary data.</text>
</comment>
<dbReference type="EMBL" id="JADGMS010000004">
    <property type="protein sequence ID" value="KAF9684224.1"/>
    <property type="molecule type" value="Genomic_DNA"/>
</dbReference>
<dbReference type="AlphaFoldDB" id="A0A835KFH6"/>